<keyword evidence="2" id="KW-0812">Transmembrane</keyword>
<feature type="transmembrane region" description="Helical" evidence="2">
    <location>
        <begin position="237"/>
        <end position="254"/>
    </location>
</feature>
<feature type="region of interest" description="Disordered" evidence="1">
    <location>
        <begin position="660"/>
        <end position="709"/>
    </location>
</feature>
<dbReference type="PANTHER" id="PTHR38434">
    <property type="entry name" value="BLL2549 PROTEIN"/>
    <property type="match status" value="1"/>
</dbReference>
<dbReference type="PANTHER" id="PTHR38434:SF1">
    <property type="entry name" value="BLL2549 PROTEIN"/>
    <property type="match status" value="1"/>
</dbReference>
<feature type="transmembrane region" description="Helical" evidence="2">
    <location>
        <begin position="450"/>
        <end position="467"/>
    </location>
</feature>
<feature type="transmembrane region" description="Helical" evidence="2">
    <location>
        <begin position="390"/>
        <end position="410"/>
    </location>
</feature>
<feature type="transmembrane region" description="Helical" evidence="2">
    <location>
        <begin position="364"/>
        <end position="384"/>
    </location>
</feature>
<feature type="transmembrane region" description="Helical" evidence="2">
    <location>
        <begin position="474"/>
        <end position="491"/>
    </location>
</feature>
<feature type="transmembrane region" description="Helical" evidence="2">
    <location>
        <begin position="283"/>
        <end position="299"/>
    </location>
</feature>
<feature type="transmembrane region" description="Helical" evidence="2">
    <location>
        <begin position="543"/>
        <end position="565"/>
    </location>
</feature>
<organism evidence="3 4">
    <name type="scientific">Dietzia aurantiaca</name>
    <dbReference type="NCBI Taxonomy" id="983873"/>
    <lineage>
        <taxon>Bacteria</taxon>
        <taxon>Bacillati</taxon>
        <taxon>Actinomycetota</taxon>
        <taxon>Actinomycetes</taxon>
        <taxon>Mycobacteriales</taxon>
        <taxon>Dietziaceae</taxon>
        <taxon>Dietzia</taxon>
    </lineage>
</organism>
<feature type="region of interest" description="Disordered" evidence="1">
    <location>
        <begin position="38"/>
        <end position="133"/>
    </location>
</feature>
<gene>
    <name evidence="3" type="ORF">ACFO7U_06445</name>
</gene>
<feature type="compositionally biased region" description="Low complexity" evidence="1">
    <location>
        <begin position="49"/>
        <end position="80"/>
    </location>
</feature>
<reference evidence="4" key="1">
    <citation type="journal article" date="2019" name="Int. J. Syst. Evol. Microbiol.">
        <title>The Global Catalogue of Microorganisms (GCM) 10K type strain sequencing project: providing services to taxonomists for standard genome sequencing and annotation.</title>
        <authorList>
            <consortium name="The Broad Institute Genomics Platform"/>
            <consortium name="The Broad Institute Genome Sequencing Center for Infectious Disease"/>
            <person name="Wu L."/>
            <person name="Ma J."/>
        </authorList>
    </citation>
    <scope>NUCLEOTIDE SEQUENCE [LARGE SCALE GENOMIC DNA]</scope>
    <source>
        <strain evidence="4">JCM 11882</strain>
    </source>
</reference>
<evidence type="ECO:0000256" key="2">
    <source>
        <dbReference type="SAM" id="Phobius"/>
    </source>
</evidence>
<feature type="compositionally biased region" description="Pro residues" evidence="1">
    <location>
        <begin position="81"/>
        <end position="96"/>
    </location>
</feature>
<feature type="compositionally biased region" description="Low complexity" evidence="1">
    <location>
        <begin position="660"/>
        <end position="670"/>
    </location>
</feature>
<dbReference type="EMBL" id="JBHSHP010000018">
    <property type="protein sequence ID" value="MFC4754416.1"/>
    <property type="molecule type" value="Genomic_DNA"/>
</dbReference>
<dbReference type="Proteomes" id="UP001595836">
    <property type="component" value="Unassembled WGS sequence"/>
</dbReference>
<evidence type="ECO:0000313" key="3">
    <source>
        <dbReference type="EMBL" id="MFC4754416.1"/>
    </source>
</evidence>
<feature type="transmembrane region" description="Helical" evidence="2">
    <location>
        <begin position="577"/>
        <end position="596"/>
    </location>
</feature>
<keyword evidence="4" id="KW-1185">Reference proteome</keyword>
<accession>A0ABV9PSK2</accession>
<name>A0ABV9PSK2_9ACTN</name>
<protein>
    <submittedName>
        <fullName evidence="3">DUF2339 domain-containing protein</fullName>
    </submittedName>
</protein>
<feature type="transmembrane region" description="Helical" evidence="2">
    <location>
        <begin position="205"/>
        <end position="231"/>
    </location>
</feature>
<feature type="transmembrane region" description="Helical" evidence="2">
    <location>
        <begin position="141"/>
        <end position="167"/>
    </location>
</feature>
<proteinExistence type="predicted"/>
<sequence length="709" mass="72122">MNPELPDHVQRTLADLDARLGRIAGEVAEIRAGLSALGTPAVAPSPQGPGETAAAAPPREATPAAGPAPMRASGPWRAQAPVPPPQQGGPWRPGPSPMDARPGQPGPQPAQPGPWSSQPADRPWRPVPVQGRPARPSRINAAMVIAAIGGAIMLAGVAFLLVVAIQTGLFPPIARVIGTAVLAVILVGLGLRLQSRHEATEGRPVNPGALALVGTGLAAAMLDVIASAVLYQWIPGPAAYMFVGGLALVGMILAQRWRSAVLAGLVAAGTMALSPLISSGPELPIFFVIVGIATAVLAAELGLVVRLIWSVPPAFMLTGYLASSDTGPEGDQIALIVAALVFAVVTVAVAWYDSSRREPVAEYAALVVVPGAVPLLTFQVLTYLEPGWPVGVVLAAAYLVLAYVFGRAVGRAALADGDVRRGAGMLLAAVTGCVGSVLLVAAWGSLDGQATTGLALMLTAIAYVLAAGRWPRPWLEWVAGIVAGLALLVYLGVNQPQLALNERLAVREFTYVDVAASFALALLAVAVTWWLGRRLPGASSRAVMVGAVVALAALSVMLVAAGVVLGDLAGDPRNGFLAAHLVVTVLWICCAAWLVLTDSPRVADARRLGFVLGALALAKLLFLDLATLPGLFRVLSFIVVGAVMLAVAVRYRGGDDDAAAASTGAGPSPAAGGGPAGQAAGAWTPGGGPGWAGNPYRSDTDPSGSGSPT</sequence>
<feature type="transmembrane region" description="Helical" evidence="2">
    <location>
        <begin position="304"/>
        <end position="321"/>
    </location>
</feature>
<keyword evidence="2" id="KW-0472">Membrane</keyword>
<evidence type="ECO:0000313" key="4">
    <source>
        <dbReference type="Proteomes" id="UP001595836"/>
    </source>
</evidence>
<keyword evidence="2" id="KW-1133">Transmembrane helix</keyword>
<dbReference type="RefSeq" id="WP_344992296.1">
    <property type="nucleotide sequence ID" value="NZ_BAABCD010000019.1"/>
</dbReference>
<feature type="transmembrane region" description="Helical" evidence="2">
    <location>
        <begin position="333"/>
        <end position="352"/>
    </location>
</feature>
<feature type="transmembrane region" description="Helical" evidence="2">
    <location>
        <begin position="173"/>
        <end position="193"/>
    </location>
</feature>
<evidence type="ECO:0000256" key="1">
    <source>
        <dbReference type="SAM" id="MobiDB-lite"/>
    </source>
</evidence>
<dbReference type="InterPro" id="IPR019286">
    <property type="entry name" value="DUF2339_TM"/>
</dbReference>
<feature type="transmembrane region" description="Helical" evidence="2">
    <location>
        <begin position="261"/>
        <end position="277"/>
    </location>
</feature>
<feature type="transmembrane region" description="Helical" evidence="2">
    <location>
        <begin position="631"/>
        <end position="649"/>
    </location>
</feature>
<comment type="caution">
    <text evidence="3">The sequence shown here is derived from an EMBL/GenBank/DDBJ whole genome shotgun (WGS) entry which is preliminary data.</text>
</comment>
<dbReference type="Pfam" id="PF10101">
    <property type="entry name" value="DUF2339"/>
    <property type="match status" value="1"/>
</dbReference>
<feature type="transmembrane region" description="Helical" evidence="2">
    <location>
        <begin position="422"/>
        <end position="444"/>
    </location>
</feature>
<feature type="transmembrane region" description="Helical" evidence="2">
    <location>
        <begin position="511"/>
        <end position="531"/>
    </location>
</feature>
<feature type="transmembrane region" description="Helical" evidence="2">
    <location>
        <begin position="608"/>
        <end position="625"/>
    </location>
</feature>